<name>A0ABY4ZYS6_9CAUL</name>
<proteinExistence type="predicted"/>
<feature type="signal peptide" evidence="1">
    <location>
        <begin position="1"/>
        <end position="25"/>
    </location>
</feature>
<keyword evidence="3" id="KW-1185">Reference proteome</keyword>
<feature type="chain" id="PRO_5045543194" evidence="1">
    <location>
        <begin position="26"/>
        <end position="215"/>
    </location>
</feature>
<reference evidence="2 3" key="1">
    <citation type="submission" date="2022-04" db="EMBL/GenBank/DDBJ databases">
        <title>Genome sequence of soybean root-associated Caulobacter segnis RL271.</title>
        <authorList>
            <person name="Longley R."/>
            <person name="Bonito G."/>
            <person name="Trigodet F."/>
            <person name="Crosson S."/>
            <person name="Fiebig A."/>
        </authorList>
    </citation>
    <scope>NUCLEOTIDE SEQUENCE [LARGE SCALE GENOMIC DNA]</scope>
    <source>
        <strain evidence="2 3">RL271</strain>
    </source>
</reference>
<sequence>MNKTRNTLMALALVGGVAWAGAAAAETHKLPAKQTALTADHFHAKTQVIDDPLDVETVISSERGFHSGRGLFKSPYNDNHLRAIVDKRSGATRFEVRQTLMYPGSIRGYGEVSYQTGKWPVAAPVTKIRDNAGQCFLFEAPEVCREEVSFDVSESELRRAAATPGAWSFKFKSDRGYEHRTAITHAEIEGLLKAVDGYRRALPAVQAAADTTSGG</sequence>
<evidence type="ECO:0000313" key="2">
    <source>
        <dbReference type="EMBL" id="USQ97958.1"/>
    </source>
</evidence>
<accession>A0ABY4ZYS6</accession>
<dbReference type="EMBL" id="CP096040">
    <property type="protein sequence ID" value="USQ97958.1"/>
    <property type="molecule type" value="Genomic_DNA"/>
</dbReference>
<dbReference type="Proteomes" id="UP001057520">
    <property type="component" value="Chromosome"/>
</dbReference>
<gene>
    <name evidence="2" type="ORF">MZV50_10630</name>
</gene>
<protein>
    <submittedName>
        <fullName evidence="2">Uncharacterized protein</fullName>
    </submittedName>
</protein>
<evidence type="ECO:0000256" key="1">
    <source>
        <dbReference type="SAM" id="SignalP"/>
    </source>
</evidence>
<organism evidence="2 3">
    <name type="scientific">Caulobacter segnis</name>
    <dbReference type="NCBI Taxonomy" id="88688"/>
    <lineage>
        <taxon>Bacteria</taxon>
        <taxon>Pseudomonadati</taxon>
        <taxon>Pseudomonadota</taxon>
        <taxon>Alphaproteobacteria</taxon>
        <taxon>Caulobacterales</taxon>
        <taxon>Caulobacteraceae</taxon>
        <taxon>Caulobacter</taxon>
    </lineage>
</organism>
<keyword evidence="1" id="KW-0732">Signal</keyword>
<evidence type="ECO:0000313" key="3">
    <source>
        <dbReference type="Proteomes" id="UP001057520"/>
    </source>
</evidence>